<accession>A0A9W6UIM6</accession>
<evidence type="ECO:0000313" key="1">
    <source>
        <dbReference type="EMBL" id="GLU50086.1"/>
    </source>
</evidence>
<comment type="caution">
    <text evidence="1">The sequence shown here is derived from an EMBL/GenBank/DDBJ whole genome shotgun (WGS) entry which is preliminary data.</text>
</comment>
<proteinExistence type="predicted"/>
<reference evidence="1" key="1">
    <citation type="submission" date="2023-02" db="EMBL/GenBank/DDBJ databases">
        <title>Nocardiopsis ansamitocini NBRC 112285.</title>
        <authorList>
            <person name="Ichikawa N."/>
            <person name="Sato H."/>
            <person name="Tonouchi N."/>
        </authorList>
    </citation>
    <scope>NUCLEOTIDE SEQUENCE</scope>
    <source>
        <strain evidence="1">NBRC 112285</strain>
    </source>
</reference>
<dbReference type="RefSeq" id="WP_285761623.1">
    <property type="nucleotide sequence ID" value="NZ_BSQG01000011.1"/>
</dbReference>
<dbReference type="AlphaFoldDB" id="A0A9W6UIM6"/>
<organism evidence="1 2">
    <name type="scientific">Nocardiopsis ansamitocini</name>
    <dbReference type="NCBI Taxonomy" id="1670832"/>
    <lineage>
        <taxon>Bacteria</taxon>
        <taxon>Bacillati</taxon>
        <taxon>Actinomycetota</taxon>
        <taxon>Actinomycetes</taxon>
        <taxon>Streptosporangiales</taxon>
        <taxon>Nocardiopsidaceae</taxon>
        <taxon>Nocardiopsis</taxon>
    </lineage>
</organism>
<dbReference type="Proteomes" id="UP001165092">
    <property type="component" value="Unassembled WGS sequence"/>
</dbReference>
<dbReference type="EMBL" id="BSQG01000011">
    <property type="protein sequence ID" value="GLU50086.1"/>
    <property type="molecule type" value="Genomic_DNA"/>
</dbReference>
<protein>
    <submittedName>
        <fullName evidence="1">Uncharacterized protein</fullName>
    </submittedName>
</protein>
<sequence>MTSPALSPEAKAALLELRQWRRTRPVETASAEERARSLDQVVDICTRLARYGPPAVQEQVRAEAERHRREARALREEATLPDT</sequence>
<evidence type="ECO:0000313" key="2">
    <source>
        <dbReference type="Proteomes" id="UP001165092"/>
    </source>
</evidence>
<gene>
    <name evidence="1" type="ORF">Nans01_44370</name>
</gene>
<name>A0A9W6UIM6_9ACTN</name>
<keyword evidence="2" id="KW-1185">Reference proteome</keyword>